<dbReference type="Gene3D" id="2.60.120.620">
    <property type="entry name" value="q2cbj1_9rhob like domain"/>
    <property type="match status" value="1"/>
</dbReference>
<evidence type="ECO:0000313" key="1">
    <source>
        <dbReference type="EMBL" id="MFC7219421.1"/>
    </source>
</evidence>
<dbReference type="SUPFAM" id="SSF51197">
    <property type="entry name" value="Clavaminate synthase-like"/>
    <property type="match status" value="1"/>
</dbReference>
<keyword evidence="1" id="KW-0560">Oxidoreductase</keyword>
<reference evidence="2" key="1">
    <citation type="journal article" date="2019" name="Int. J. Syst. Evol. Microbiol.">
        <title>The Global Catalogue of Microorganisms (GCM) 10K type strain sequencing project: providing services to taxonomists for standard genome sequencing and annotation.</title>
        <authorList>
            <consortium name="The Broad Institute Genomics Platform"/>
            <consortium name="The Broad Institute Genome Sequencing Center for Infectious Disease"/>
            <person name="Wu L."/>
            <person name="Ma J."/>
        </authorList>
    </citation>
    <scope>NUCLEOTIDE SEQUENCE [LARGE SCALE GENOMIC DNA]</scope>
    <source>
        <strain evidence="2">CGMCC 1.13681</strain>
    </source>
</reference>
<sequence length="259" mass="28552">MTIGTELTRAQVFAQDGFVVTGSLLSTAEVETYRELYDRFLSGEIESGDKRSDLGSHVPRQGVEENITQIMWPTALYPPLLDMPLHSRALAMAKELIGGDAVFDFDMMIHKPARSGVPTPWHQDAAYWLDLPDKRAVSIWVALDEAVIDNGCMWYIQGSHEQPLRPHYPTSDGKNIQCSCSEDEPGATAVPLQAGEGVAHAGSTLHYSRGNTTGGVRRAYVLNFRSTDMLRLERELGYDVGLTNNIRTVRNAGAVDSDN</sequence>
<proteinExistence type="predicted"/>
<dbReference type="Pfam" id="PF05721">
    <property type="entry name" value="PhyH"/>
    <property type="match status" value="1"/>
</dbReference>
<keyword evidence="2" id="KW-1185">Reference proteome</keyword>
<accession>A0ABW2GI60</accession>
<dbReference type="EMBL" id="JBHSZO010000021">
    <property type="protein sequence ID" value="MFC7219421.1"/>
    <property type="molecule type" value="Genomic_DNA"/>
</dbReference>
<evidence type="ECO:0000313" key="2">
    <source>
        <dbReference type="Proteomes" id="UP001596413"/>
    </source>
</evidence>
<dbReference type="PANTHER" id="PTHR20883:SF46">
    <property type="entry name" value="PHYTANOYL-COA HYDROXYLASE"/>
    <property type="match status" value="1"/>
</dbReference>
<dbReference type="GO" id="GO:0051213">
    <property type="term" value="F:dioxygenase activity"/>
    <property type="evidence" value="ECO:0007669"/>
    <property type="project" value="UniProtKB-KW"/>
</dbReference>
<dbReference type="Proteomes" id="UP001596413">
    <property type="component" value="Unassembled WGS sequence"/>
</dbReference>
<organism evidence="1 2">
    <name type="scientific">Streptomyces polyrhachis</name>
    <dbReference type="NCBI Taxonomy" id="1282885"/>
    <lineage>
        <taxon>Bacteria</taxon>
        <taxon>Bacillati</taxon>
        <taxon>Actinomycetota</taxon>
        <taxon>Actinomycetes</taxon>
        <taxon>Kitasatosporales</taxon>
        <taxon>Streptomycetaceae</taxon>
        <taxon>Streptomyces</taxon>
    </lineage>
</organism>
<dbReference type="PANTHER" id="PTHR20883">
    <property type="entry name" value="PHYTANOYL-COA DIOXYGENASE DOMAIN CONTAINING 1"/>
    <property type="match status" value="1"/>
</dbReference>
<gene>
    <name evidence="1" type="ORF">ACFQLX_14760</name>
</gene>
<dbReference type="InterPro" id="IPR008775">
    <property type="entry name" value="Phytyl_CoA_dOase-like"/>
</dbReference>
<protein>
    <submittedName>
        <fullName evidence="1">Phytanoyl-CoA dioxygenase family protein</fullName>
    </submittedName>
</protein>
<comment type="caution">
    <text evidence="1">The sequence shown here is derived from an EMBL/GenBank/DDBJ whole genome shotgun (WGS) entry which is preliminary data.</text>
</comment>
<name>A0ABW2GI60_9ACTN</name>
<keyword evidence="1" id="KW-0223">Dioxygenase</keyword>
<dbReference type="RefSeq" id="WP_386415106.1">
    <property type="nucleotide sequence ID" value="NZ_JBHSZO010000021.1"/>
</dbReference>